<dbReference type="SUPFAM" id="SSF81301">
    <property type="entry name" value="Nucleotidyltransferase"/>
    <property type="match status" value="1"/>
</dbReference>
<dbReference type="EMBL" id="CP013140">
    <property type="protein sequence ID" value="ALN55939.1"/>
    <property type="molecule type" value="Genomic_DNA"/>
</dbReference>
<dbReference type="PATRIC" id="fig|69.6.peg.574"/>
<organism evidence="1 2">
    <name type="scientific">Lysobacter enzymogenes</name>
    <dbReference type="NCBI Taxonomy" id="69"/>
    <lineage>
        <taxon>Bacteria</taxon>
        <taxon>Pseudomonadati</taxon>
        <taxon>Pseudomonadota</taxon>
        <taxon>Gammaproteobacteria</taxon>
        <taxon>Lysobacterales</taxon>
        <taxon>Lysobacteraceae</taxon>
        <taxon>Lysobacter</taxon>
    </lineage>
</organism>
<accession>A0A0S2DBP8</accession>
<dbReference type="AlphaFoldDB" id="A0A0S2DBP8"/>
<dbReference type="PANTHER" id="PTHR34822">
    <property type="entry name" value="GRPB DOMAIN PROTEIN (AFU_ORTHOLOGUE AFUA_1G01530)"/>
    <property type="match status" value="1"/>
</dbReference>
<evidence type="ECO:0000313" key="2">
    <source>
        <dbReference type="Proteomes" id="UP000061569"/>
    </source>
</evidence>
<dbReference type="OrthoDB" id="9799092at2"/>
<sequence length="177" mass="19794">MPPPIRVELVPHDPRWAQAARERALALAAAIGPTLVDVHHIGSTAIAGIRAKPVLDLMPVVRALDALDARRGEVEALGYRWWGEYGLPGRRYCTLSDAAGERRLVQAHCYEAGSAEAERHLAFRDYLRAHAEVAAEYDAVKSRCLACHREDSHAYSDCKHEWIQRAQAQALRWRAGR</sequence>
<dbReference type="InterPro" id="IPR043519">
    <property type="entry name" value="NT_sf"/>
</dbReference>
<dbReference type="PANTHER" id="PTHR34822:SF1">
    <property type="entry name" value="GRPB FAMILY PROTEIN"/>
    <property type="match status" value="1"/>
</dbReference>
<dbReference type="KEGG" id="lez:GLE_0581"/>
<dbReference type="Gene3D" id="3.30.460.10">
    <property type="entry name" value="Beta Polymerase, domain 2"/>
    <property type="match status" value="1"/>
</dbReference>
<keyword evidence="1" id="KW-0808">Transferase</keyword>
<dbReference type="GO" id="GO:0016740">
    <property type="term" value="F:transferase activity"/>
    <property type="evidence" value="ECO:0007669"/>
    <property type="project" value="UniProtKB-KW"/>
</dbReference>
<dbReference type="InterPro" id="IPR007344">
    <property type="entry name" value="GrpB/CoaE"/>
</dbReference>
<protein>
    <submittedName>
        <fullName evidence="1">Putative nucleotidyltransferase, GrpB family</fullName>
    </submittedName>
</protein>
<dbReference type="Proteomes" id="UP000061569">
    <property type="component" value="Chromosome"/>
</dbReference>
<dbReference type="Pfam" id="PF04229">
    <property type="entry name" value="GrpB"/>
    <property type="match status" value="1"/>
</dbReference>
<gene>
    <name evidence="1" type="ORF">GLE_0581</name>
</gene>
<proteinExistence type="predicted"/>
<dbReference type="RefSeq" id="WP_057946140.1">
    <property type="nucleotide sequence ID" value="NZ_CP067396.1"/>
</dbReference>
<dbReference type="STRING" id="69.GLE_0581"/>
<name>A0A0S2DBP8_LYSEN</name>
<reference evidence="1 2" key="1">
    <citation type="submission" date="2015-11" db="EMBL/GenBank/DDBJ databases">
        <title>Genome sequences of Lysobacter enzymogenes strain C3 and Lysobacter antibioticus ATCC 29479.</title>
        <authorList>
            <person name="Kobayashi D.Y."/>
        </authorList>
    </citation>
    <scope>NUCLEOTIDE SEQUENCE [LARGE SCALE GENOMIC DNA]</scope>
    <source>
        <strain evidence="1 2">C3</strain>
    </source>
</reference>
<evidence type="ECO:0000313" key="1">
    <source>
        <dbReference type="EMBL" id="ALN55939.1"/>
    </source>
</evidence>